<dbReference type="InterPro" id="IPR054105">
    <property type="entry name" value="WHD_NrtR"/>
</dbReference>
<dbReference type="Gene3D" id="1.10.10.10">
    <property type="entry name" value="Winged helix-like DNA-binding domain superfamily/Winged helix DNA-binding domain"/>
    <property type="match status" value="1"/>
</dbReference>
<dbReference type="STRING" id="947013.SAMN04488109_6480"/>
<gene>
    <name evidence="2" type="ORF">SAMN04488109_6480</name>
</gene>
<dbReference type="SUPFAM" id="SSF55811">
    <property type="entry name" value="Nudix"/>
    <property type="match status" value="1"/>
</dbReference>
<reference evidence="2 3" key="1">
    <citation type="submission" date="2016-11" db="EMBL/GenBank/DDBJ databases">
        <authorList>
            <person name="Jaros S."/>
            <person name="Januszkiewicz K."/>
            <person name="Wedrychowicz H."/>
        </authorList>
    </citation>
    <scope>NUCLEOTIDE SEQUENCE [LARGE SCALE GENOMIC DNA]</scope>
    <source>
        <strain evidence="2 3">DSM 24574</strain>
    </source>
</reference>
<dbReference type="CDD" id="cd18873">
    <property type="entry name" value="NUDIX_NadM_like"/>
    <property type="match status" value="1"/>
</dbReference>
<evidence type="ECO:0000259" key="1">
    <source>
        <dbReference type="PROSITE" id="PS51462"/>
    </source>
</evidence>
<dbReference type="EMBL" id="FQWQ01000006">
    <property type="protein sequence ID" value="SHH98447.1"/>
    <property type="molecule type" value="Genomic_DNA"/>
</dbReference>
<sequence>MCLKYALKNFLCTPRFLYISSMGKKPAQKLSRREFFEKGHLYYLTHLSIDNVIFGFHDNQLKVLLLEWKDTHRWCLPGGFILKGEHIEEAAIRVLHQRTGLNNIYLQQFYAFGDPNRERSKHGIEPPVEVKNKSWLTERFVSIGYWALVEFSKVVPKPDEFSETCQWWDIEKVPTLILDHNNILEKALESLRRNLNDYPVGRDLLPPKFTMPELQRMYETILDKQLDRRNFQKKILALDILERLNERKQGGAHKAPFLYRFDQRKYEKAMKQGLKFGLQ</sequence>
<dbReference type="PROSITE" id="PS51462">
    <property type="entry name" value="NUDIX"/>
    <property type="match status" value="1"/>
</dbReference>
<dbReference type="InterPro" id="IPR036388">
    <property type="entry name" value="WH-like_DNA-bd_sf"/>
</dbReference>
<dbReference type="Pfam" id="PF21906">
    <property type="entry name" value="WHD_NrtR"/>
    <property type="match status" value="1"/>
</dbReference>
<dbReference type="PANTHER" id="PTHR43736:SF4">
    <property type="entry name" value="SLR1690 PROTEIN"/>
    <property type="match status" value="1"/>
</dbReference>
<evidence type="ECO:0000313" key="2">
    <source>
        <dbReference type="EMBL" id="SHH98447.1"/>
    </source>
</evidence>
<organism evidence="2 3">
    <name type="scientific">Chryseolinea serpens</name>
    <dbReference type="NCBI Taxonomy" id="947013"/>
    <lineage>
        <taxon>Bacteria</taxon>
        <taxon>Pseudomonadati</taxon>
        <taxon>Bacteroidota</taxon>
        <taxon>Cytophagia</taxon>
        <taxon>Cytophagales</taxon>
        <taxon>Fulvivirgaceae</taxon>
        <taxon>Chryseolinea</taxon>
    </lineage>
</organism>
<dbReference type="SUPFAM" id="SSF46785">
    <property type="entry name" value="Winged helix' DNA-binding domain"/>
    <property type="match status" value="1"/>
</dbReference>
<dbReference type="Pfam" id="PF00293">
    <property type="entry name" value="NUDIX"/>
    <property type="match status" value="1"/>
</dbReference>
<keyword evidence="3" id="KW-1185">Reference proteome</keyword>
<accession>A0A1M5XF29</accession>
<proteinExistence type="predicted"/>
<evidence type="ECO:0000313" key="3">
    <source>
        <dbReference type="Proteomes" id="UP000184212"/>
    </source>
</evidence>
<protein>
    <submittedName>
        <fullName evidence="2">ADP-ribose pyrophosphatase YjhB, NUDIX family</fullName>
    </submittedName>
</protein>
<dbReference type="Gene3D" id="3.90.79.10">
    <property type="entry name" value="Nucleoside Triphosphate Pyrophosphohydrolase"/>
    <property type="match status" value="1"/>
</dbReference>
<dbReference type="InterPro" id="IPR036390">
    <property type="entry name" value="WH_DNA-bd_sf"/>
</dbReference>
<dbReference type="PANTHER" id="PTHR43736">
    <property type="entry name" value="ADP-RIBOSE PYROPHOSPHATASE"/>
    <property type="match status" value="1"/>
</dbReference>
<name>A0A1M5XF29_9BACT</name>
<dbReference type="AlphaFoldDB" id="A0A1M5XF29"/>
<feature type="domain" description="Nudix hydrolase" evidence="1">
    <location>
        <begin position="44"/>
        <end position="192"/>
    </location>
</feature>
<dbReference type="Proteomes" id="UP000184212">
    <property type="component" value="Unassembled WGS sequence"/>
</dbReference>
<dbReference type="InterPro" id="IPR015797">
    <property type="entry name" value="NUDIX_hydrolase-like_dom_sf"/>
</dbReference>
<dbReference type="InterPro" id="IPR000086">
    <property type="entry name" value="NUDIX_hydrolase_dom"/>
</dbReference>